<dbReference type="InterPro" id="IPR027417">
    <property type="entry name" value="P-loop_NTPase"/>
</dbReference>
<name>A0ABW5DRK2_9PROT</name>
<dbReference type="Proteomes" id="UP001597295">
    <property type="component" value="Unassembled WGS sequence"/>
</dbReference>
<sequence>MQKAAIHSHLATAETQQSLRAALQDRRLSHLKVGEYGGGIAAAVDQYAEAETPALLIVEAPKSLSVEGLLAHLGQLANRCSPQTAVLVIGWLNDVGLYRTLIDMGVADYFVQPTPPEALIPILHRLTAGDTNQPKGKVTVFLGAVGGAGVSTLAFEHAQALGQRAPDGVWLLDLDLAHGTQDLLADRPGREAVRTSIQSPQRLDAGSLARLAESSGPVRLLSAGGTLASSDLDPAMVQTLVGQLAQTAENLVIDLPHLWLPWTQAVLKQADRVVLVTRPTLAGFRNARNLIAALAGLRPFDPHPLLILNQIAPRQAAQPFMKDLIKGLAPLTPALIADCAPALEKAQAAGKPLVVAAPSASISKAAQALCGAGATKATSKPGLLAGLLRRLPGRAG</sequence>
<organism evidence="3 4">
    <name type="scientific">Lacibacterium aquatile</name>
    <dbReference type="NCBI Taxonomy" id="1168082"/>
    <lineage>
        <taxon>Bacteria</taxon>
        <taxon>Pseudomonadati</taxon>
        <taxon>Pseudomonadota</taxon>
        <taxon>Alphaproteobacteria</taxon>
        <taxon>Rhodospirillales</taxon>
        <taxon>Rhodospirillaceae</taxon>
    </lineage>
</organism>
<dbReference type="SUPFAM" id="SSF52540">
    <property type="entry name" value="P-loop containing nucleoside triphosphate hydrolases"/>
    <property type="match status" value="1"/>
</dbReference>
<accession>A0ABW5DRK2</accession>
<dbReference type="Gene3D" id="3.40.50.2300">
    <property type="match status" value="1"/>
</dbReference>
<evidence type="ECO:0000256" key="2">
    <source>
        <dbReference type="ARBA" id="ARBA00022840"/>
    </source>
</evidence>
<comment type="caution">
    <text evidence="3">The sequence shown here is derived from an EMBL/GenBank/DDBJ whole genome shotgun (WGS) entry which is preliminary data.</text>
</comment>
<dbReference type="InterPro" id="IPR050625">
    <property type="entry name" value="ParA/MinD_ATPase"/>
</dbReference>
<gene>
    <name evidence="3" type="ORF">ACFSM5_12880</name>
</gene>
<protein>
    <submittedName>
        <fullName evidence="3">CpaE family protein</fullName>
    </submittedName>
</protein>
<keyword evidence="1" id="KW-0547">Nucleotide-binding</keyword>
<evidence type="ECO:0000313" key="4">
    <source>
        <dbReference type="Proteomes" id="UP001597295"/>
    </source>
</evidence>
<dbReference type="RefSeq" id="WP_379876833.1">
    <property type="nucleotide sequence ID" value="NZ_JBHUIP010000012.1"/>
</dbReference>
<keyword evidence="2" id="KW-0067">ATP-binding</keyword>
<dbReference type="InterPro" id="IPR011006">
    <property type="entry name" value="CheY-like_superfamily"/>
</dbReference>
<dbReference type="PANTHER" id="PTHR43384">
    <property type="entry name" value="SEPTUM SITE-DETERMINING PROTEIN MIND HOMOLOG, CHLOROPLASTIC-RELATED"/>
    <property type="match status" value="1"/>
</dbReference>
<dbReference type="Gene3D" id="3.40.50.300">
    <property type="entry name" value="P-loop containing nucleotide triphosphate hydrolases"/>
    <property type="match status" value="1"/>
</dbReference>
<dbReference type="SUPFAM" id="SSF52172">
    <property type="entry name" value="CheY-like"/>
    <property type="match status" value="1"/>
</dbReference>
<reference evidence="4" key="1">
    <citation type="journal article" date="2019" name="Int. J. Syst. Evol. Microbiol.">
        <title>The Global Catalogue of Microorganisms (GCM) 10K type strain sequencing project: providing services to taxonomists for standard genome sequencing and annotation.</title>
        <authorList>
            <consortium name="The Broad Institute Genomics Platform"/>
            <consortium name="The Broad Institute Genome Sequencing Center for Infectious Disease"/>
            <person name="Wu L."/>
            <person name="Ma J."/>
        </authorList>
    </citation>
    <scope>NUCLEOTIDE SEQUENCE [LARGE SCALE GENOMIC DNA]</scope>
    <source>
        <strain evidence="4">CGMCC 1.19062</strain>
    </source>
</reference>
<keyword evidence="4" id="KW-1185">Reference proteome</keyword>
<evidence type="ECO:0000256" key="1">
    <source>
        <dbReference type="ARBA" id="ARBA00022741"/>
    </source>
</evidence>
<evidence type="ECO:0000313" key="3">
    <source>
        <dbReference type="EMBL" id="MFD2263788.1"/>
    </source>
</evidence>
<dbReference type="EMBL" id="JBHUIP010000012">
    <property type="protein sequence ID" value="MFD2263788.1"/>
    <property type="molecule type" value="Genomic_DNA"/>
</dbReference>
<dbReference type="PANTHER" id="PTHR43384:SF6">
    <property type="entry name" value="SEPTUM SITE-DETERMINING PROTEIN MIND HOMOLOG, CHLOROPLASTIC"/>
    <property type="match status" value="1"/>
</dbReference>
<proteinExistence type="predicted"/>